<evidence type="ECO:0000313" key="4">
    <source>
        <dbReference type="EMBL" id="SPD72386.1"/>
    </source>
</evidence>
<dbReference type="PANTHER" id="PTHR30108:SF17">
    <property type="entry name" value="FERULIC ACID DECARBOXYLASE 1"/>
    <property type="match status" value="1"/>
</dbReference>
<protein>
    <submittedName>
        <fullName evidence="4">Putative phenylphosphate carboxylase, alpha subunit</fullName>
    </submittedName>
</protein>
<dbReference type="InterPro" id="IPR049383">
    <property type="entry name" value="UbiD-like_N"/>
</dbReference>
<dbReference type="InterPro" id="IPR048304">
    <property type="entry name" value="UbiD_Rift_dom"/>
</dbReference>
<dbReference type="GO" id="GO:0016831">
    <property type="term" value="F:carboxy-lyase activity"/>
    <property type="evidence" value="ECO:0007669"/>
    <property type="project" value="InterPro"/>
</dbReference>
<dbReference type="Gene3D" id="1.20.5.4570">
    <property type="match status" value="1"/>
</dbReference>
<accession>A0A445MSE5</accession>
<evidence type="ECO:0000259" key="3">
    <source>
        <dbReference type="Pfam" id="PF20696"/>
    </source>
</evidence>
<feature type="domain" description="3-octaprenyl-4-hydroxybenzoate carboxy-lyase-like N-terminal" evidence="2">
    <location>
        <begin position="10"/>
        <end position="97"/>
    </location>
</feature>
<dbReference type="InterPro" id="IPR002830">
    <property type="entry name" value="UbiD"/>
</dbReference>
<dbReference type="Pfam" id="PF20695">
    <property type="entry name" value="UbiD_N"/>
    <property type="match status" value="1"/>
</dbReference>
<dbReference type="Pfam" id="PF20696">
    <property type="entry name" value="UbiD_C"/>
    <property type="match status" value="1"/>
</dbReference>
<evidence type="ECO:0000259" key="1">
    <source>
        <dbReference type="Pfam" id="PF01977"/>
    </source>
</evidence>
<dbReference type="PANTHER" id="PTHR30108">
    <property type="entry name" value="3-OCTAPRENYL-4-HYDROXYBENZOATE CARBOXY-LYASE-RELATED"/>
    <property type="match status" value="1"/>
</dbReference>
<dbReference type="NCBIfam" id="TIGR00148">
    <property type="entry name" value="UbiD family decarboxylase"/>
    <property type="match status" value="1"/>
</dbReference>
<sequence>MAFRDLREYIKKLEEEKELVRISEEVDWNLEVAAIIRRSMDLKAPAPLFENIKGYPEGYRIFGSPVGTSCKPGRYHCRMAMSYGMDPGSSAEEIIEEFLERMKNPIKPVLVDNGPCKEIIKVDDEVNLFDFPVPYVHEGDGGRYIGTWHTVITKDPDTGWVNWGMYRLMVHDKNTMAGIISPTQHIGQMYYGKYEARNQPMEFAVAIGTEPVSSLMSCTFLPPEVNEVDIAGAIRKEPVELVKCETVDLAVPAHSEIVLEGVVMPHERIEEGPFGEYVGFQTGKKSPKPVYKVKAITHRKDPIFPVSNMGVPVDDSAASMSINLSAVLLEELRAKRLPVRMAFCPPEGVGHLVAVSTKVPYPNIAKRIANCVWAYMVGTYYIIVVDEDVDVTDFGQVIHSIASKCHPYRGIKTFNDVPVYPVLLPFLGPGDRLTGNNGGTALFDCTWPYEWPKDHIPVKSSFDVIYPKAIQKKVLANWEKYGY</sequence>
<dbReference type="AlphaFoldDB" id="A0A445MSE5"/>
<dbReference type="InterPro" id="IPR049381">
    <property type="entry name" value="UbiD-like_C"/>
</dbReference>
<reference evidence="4" key="1">
    <citation type="submission" date="2018-01" db="EMBL/GenBank/DDBJ databases">
        <authorList>
            <person name="Regsiter A."/>
            <person name="William W."/>
        </authorList>
    </citation>
    <scope>NUCLEOTIDE SEQUENCE</scope>
    <source>
        <strain evidence="4">TRIP AH-1</strain>
    </source>
</reference>
<name>A0A445MSE5_9BACT</name>
<dbReference type="Gene3D" id="3.40.1670.10">
    <property type="entry name" value="UbiD C-terminal domain-like"/>
    <property type="match status" value="1"/>
</dbReference>
<proteinExistence type="predicted"/>
<evidence type="ECO:0000259" key="2">
    <source>
        <dbReference type="Pfam" id="PF20695"/>
    </source>
</evidence>
<dbReference type="Pfam" id="PF01977">
    <property type="entry name" value="UbiD"/>
    <property type="match status" value="1"/>
</dbReference>
<gene>
    <name evidence="4" type="ORF">PITCH_A1310015</name>
</gene>
<feature type="domain" description="3-octaprenyl-4-hydroxybenzoate carboxy-lyase-like C-terminal" evidence="3">
    <location>
        <begin position="326"/>
        <end position="421"/>
    </location>
</feature>
<organism evidence="4">
    <name type="scientific">uncultured Desulfobacterium sp</name>
    <dbReference type="NCBI Taxonomy" id="201089"/>
    <lineage>
        <taxon>Bacteria</taxon>
        <taxon>Pseudomonadati</taxon>
        <taxon>Thermodesulfobacteriota</taxon>
        <taxon>Desulfobacteria</taxon>
        <taxon>Desulfobacterales</taxon>
        <taxon>Desulfobacteriaceae</taxon>
        <taxon>Desulfobacterium</taxon>
        <taxon>environmental samples</taxon>
    </lineage>
</organism>
<dbReference type="GO" id="GO:0033494">
    <property type="term" value="P:ferulate metabolic process"/>
    <property type="evidence" value="ECO:0007669"/>
    <property type="project" value="TreeGrafter"/>
</dbReference>
<feature type="domain" description="3-octaprenyl-4-hydroxybenzoate carboxy-lyase-like Rift-related" evidence="1">
    <location>
        <begin position="112"/>
        <end position="310"/>
    </location>
</feature>
<dbReference type="GO" id="GO:0005737">
    <property type="term" value="C:cytoplasm"/>
    <property type="evidence" value="ECO:0007669"/>
    <property type="project" value="TreeGrafter"/>
</dbReference>
<dbReference type="SUPFAM" id="SSF50475">
    <property type="entry name" value="FMN-binding split barrel"/>
    <property type="match status" value="1"/>
</dbReference>
<dbReference type="GO" id="GO:0046281">
    <property type="term" value="P:cinnamic acid catabolic process"/>
    <property type="evidence" value="ECO:0007669"/>
    <property type="project" value="TreeGrafter"/>
</dbReference>
<dbReference type="SUPFAM" id="SSF143968">
    <property type="entry name" value="UbiD C-terminal domain-like"/>
    <property type="match status" value="1"/>
</dbReference>
<dbReference type="EMBL" id="OJIN01000037">
    <property type="protein sequence ID" value="SPD72386.1"/>
    <property type="molecule type" value="Genomic_DNA"/>
</dbReference>